<dbReference type="PANTHER" id="PTHR21047">
    <property type="entry name" value="DTDP-6-DEOXY-D-GLUCOSE-3,5 EPIMERASE"/>
    <property type="match status" value="1"/>
</dbReference>
<gene>
    <name evidence="8" type="primary">rfbC</name>
    <name evidence="8" type="ORF">CDL10_02250</name>
</gene>
<dbReference type="SUPFAM" id="SSF51182">
    <property type="entry name" value="RmlC-like cupins"/>
    <property type="match status" value="1"/>
</dbReference>
<evidence type="ECO:0000313" key="8">
    <source>
        <dbReference type="EMBL" id="PJR03460.1"/>
    </source>
</evidence>
<feature type="active site" description="Proton donor" evidence="5">
    <location>
        <position position="132"/>
    </location>
</feature>
<dbReference type="EC" id="5.1.3.13" evidence="3 7"/>
<dbReference type="AlphaFoldDB" id="A0A2M9R3M5"/>
<dbReference type="OrthoDB" id="9800680at2"/>
<accession>A0A2M9R3M5</accession>
<dbReference type="Gene3D" id="2.60.120.10">
    <property type="entry name" value="Jelly Rolls"/>
    <property type="match status" value="1"/>
</dbReference>
<evidence type="ECO:0000256" key="4">
    <source>
        <dbReference type="ARBA" id="ARBA00019595"/>
    </source>
</evidence>
<dbReference type="InterPro" id="IPR000888">
    <property type="entry name" value="RmlC-like"/>
</dbReference>
<dbReference type="Pfam" id="PF00908">
    <property type="entry name" value="dTDP_sugar_isom"/>
    <property type="match status" value="1"/>
</dbReference>
<evidence type="ECO:0000313" key="9">
    <source>
        <dbReference type="Proteomes" id="UP000231960"/>
    </source>
</evidence>
<organism evidence="8 9">
    <name type="scientific">Avrilella dinanensis</name>
    <dbReference type="NCBI Taxonomy" id="2008672"/>
    <lineage>
        <taxon>Bacteria</taxon>
        <taxon>Pseudomonadati</taxon>
        <taxon>Bacteroidota</taxon>
        <taxon>Flavobacteriia</taxon>
        <taxon>Flavobacteriales</taxon>
        <taxon>Flavobacteriaceae</taxon>
        <taxon>Avrilella</taxon>
    </lineage>
</organism>
<protein>
    <recommendedName>
        <fullName evidence="4 7">dTDP-4-dehydrorhamnose 3,5-epimerase</fullName>
        <ecNumber evidence="3 7">5.1.3.13</ecNumber>
    </recommendedName>
    <alternativeName>
        <fullName evidence="7">Thymidine diphospho-4-keto-rhamnose 3,5-epimerase</fullName>
    </alternativeName>
</protein>
<dbReference type="NCBIfam" id="TIGR01221">
    <property type="entry name" value="rmlC"/>
    <property type="match status" value="1"/>
</dbReference>
<evidence type="ECO:0000256" key="5">
    <source>
        <dbReference type="PIRSR" id="PIRSR600888-1"/>
    </source>
</evidence>
<comment type="pathway">
    <text evidence="7">Carbohydrate biosynthesis; dTDP-L-rhamnose biosynthesis.</text>
</comment>
<comment type="similarity">
    <text evidence="7">Belongs to the dTDP-4-dehydrorhamnose 3,5-epimerase family.</text>
</comment>
<dbReference type="CDD" id="cd00438">
    <property type="entry name" value="cupin_RmlC"/>
    <property type="match status" value="1"/>
</dbReference>
<proteinExistence type="inferred from homology"/>
<evidence type="ECO:0000256" key="1">
    <source>
        <dbReference type="ARBA" id="ARBA00001298"/>
    </source>
</evidence>
<comment type="catalytic activity">
    <reaction evidence="1 7">
        <text>dTDP-4-dehydro-6-deoxy-alpha-D-glucose = dTDP-4-dehydro-beta-L-rhamnose</text>
        <dbReference type="Rhea" id="RHEA:16969"/>
        <dbReference type="ChEBI" id="CHEBI:57649"/>
        <dbReference type="ChEBI" id="CHEBI:62830"/>
        <dbReference type="EC" id="5.1.3.13"/>
    </reaction>
</comment>
<dbReference type="GO" id="GO:0008830">
    <property type="term" value="F:dTDP-4-dehydrorhamnose 3,5-epimerase activity"/>
    <property type="evidence" value="ECO:0007669"/>
    <property type="project" value="UniProtKB-UniRule"/>
</dbReference>
<comment type="caution">
    <text evidence="8">The sequence shown here is derived from an EMBL/GenBank/DDBJ whole genome shotgun (WGS) entry which is preliminary data.</text>
</comment>
<comment type="subunit">
    <text evidence="7">Homodimer.</text>
</comment>
<evidence type="ECO:0000256" key="2">
    <source>
        <dbReference type="ARBA" id="ARBA00001997"/>
    </source>
</evidence>
<sequence length="183" mass="20987">MKLTETGLDGCWVIEPKVFEDNRGHFFESFNEDTFRKLTRTSTCFVQDNQSLSAYGVIRGLHAQHGKYAQAKLVRVVRGSVLDVAVDVRGNSPTFGQHFSIELSESNRKQLFVPKGFLHGFSVLSDEAVFLYKCDEYYRPEQEYGICFNDADLQIDWKIPVDKQIVSDKDKQLPTFKEVFTSL</sequence>
<evidence type="ECO:0000256" key="7">
    <source>
        <dbReference type="RuleBase" id="RU364069"/>
    </source>
</evidence>
<dbReference type="InterPro" id="IPR014710">
    <property type="entry name" value="RmlC-like_jellyroll"/>
</dbReference>
<evidence type="ECO:0000256" key="3">
    <source>
        <dbReference type="ARBA" id="ARBA00012098"/>
    </source>
</evidence>
<comment type="function">
    <text evidence="2 7">Catalyzes the epimerization of the C3' and C5'positions of dTDP-6-deoxy-D-xylo-4-hexulose, forming dTDP-6-deoxy-L-lyxo-4-hexulose.</text>
</comment>
<dbReference type="GO" id="GO:0005829">
    <property type="term" value="C:cytosol"/>
    <property type="evidence" value="ECO:0007669"/>
    <property type="project" value="TreeGrafter"/>
</dbReference>
<dbReference type="GO" id="GO:0000271">
    <property type="term" value="P:polysaccharide biosynthetic process"/>
    <property type="evidence" value="ECO:0007669"/>
    <property type="project" value="TreeGrafter"/>
</dbReference>
<dbReference type="GO" id="GO:0019305">
    <property type="term" value="P:dTDP-rhamnose biosynthetic process"/>
    <property type="evidence" value="ECO:0007669"/>
    <property type="project" value="UniProtKB-UniRule"/>
</dbReference>
<keyword evidence="9" id="KW-1185">Reference proteome</keyword>
<dbReference type="RefSeq" id="WP_100677028.1">
    <property type="nucleotide sequence ID" value="NZ_NIPO01000001.1"/>
</dbReference>
<dbReference type="InterPro" id="IPR011051">
    <property type="entry name" value="RmlC_Cupin_sf"/>
</dbReference>
<feature type="active site" description="Proton acceptor" evidence="5">
    <location>
        <position position="62"/>
    </location>
</feature>
<dbReference type="PANTHER" id="PTHR21047:SF2">
    <property type="entry name" value="THYMIDINE DIPHOSPHO-4-KETO-RHAMNOSE 3,5-EPIMERASE"/>
    <property type="match status" value="1"/>
</dbReference>
<reference evidence="8 9" key="1">
    <citation type="submission" date="2017-06" db="EMBL/GenBank/DDBJ databases">
        <title>Description of Avrilella dinanensis gen. nov. sp. nov.</title>
        <authorList>
            <person name="Leyer C."/>
            <person name="Sassi M."/>
            <person name="Minet J."/>
            <person name="Kayal S."/>
            <person name="Cattoir V."/>
        </authorList>
    </citation>
    <scope>NUCLEOTIDE SEQUENCE [LARGE SCALE GENOMIC DNA]</scope>
    <source>
        <strain evidence="8 9">UR159</strain>
    </source>
</reference>
<dbReference type="UniPathway" id="UPA00124"/>
<dbReference type="Proteomes" id="UP000231960">
    <property type="component" value="Unassembled WGS sequence"/>
</dbReference>
<keyword evidence="7" id="KW-0413">Isomerase</keyword>
<dbReference type="EMBL" id="NIPO01000001">
    <property type="protein sequence ID" value="PJR03460.1"/>
    <property type="molecule type" value="Genomic_DNA"/>
</dbReference>
<feature type="site" description="Participates in a stacking interaction with the thymidine ring of dTDP-4-oxo-6-deoxyglucose" evidence="6">
    <location>
        <position position="138"/>
    </location>
</feature>
<evidence type="ECO:0000256" key="6">
    <source>
        <dbReference type="PIRSR" id="PIRSR600888-3"/>
    </source>
</evidence>
<name>A0A2M9R3M5_9FLAO</name>